<dbReference type="AlphaFoldDB" id="A0A841BPX9"/>
<dbReference type="Pfam" id="PF01637">
    <property type="entry name" value="ATPase_2"/>
    <property type="match status" value="1"/>
</dbReference>
<evidence type="ECO:0000259" key="1">
    <source>
        <dbReference type="Pfam" id="PF01637"/>
    </source>
</evidence>
<dbReference type="Proteomes" id="UP000587527">
    <property type="component" value="Unassembled WGS sequence"/>
</dbReference>
<dbReference type="RefSeq" id="WP_221469977.1">
    <property type="nucleotide sequence ID" value="NZ_JACHMN010000002.1"/>
</dbReference>
<sequence>MTAIPKPAEIFDRTAEWAALARFAGAPTEQARFGVVSGRRRQGKTFLLSGLANAVGGFHFVATDDTEVQGLRRFGEALATYAGAGGQFHFSTWDEAIDRLYAVVRDRLIVIDEFPYLMKAAPVLPSLLQKALDPNGVARSSQAKLLICGSAMSVMGGILSGSAPLRGRASLELMVRPMDYLTAAEFWGCADDPELAVLLHSIVGGTPAYRHEFVHSDAPSDRTDFHAWVARTVLNPSVPLFREARYLLAEETEVRDAATYHAVLNAIATGHTSRGGIAGYLERPSTHIGHPLAVLEDTGLISKEPDAFRTSRSAYRINEPLITFYEAIMRRTWSFLERGMADQAWALARESFLSQVVGPHFEQICREYTLRSAVELFNAIPGQVAAGTVGDPGNKTQIQVDVAVIGAHERTVLGLGEVKWQRIMGLRHLGRLQRARDLLSVAGYDVSAVKLMCFSGAGFDAELTAAGARGDAVLIGLSDLYRR</sequence>
<name>A0A841BPX9_9ACTN</name>
<dbReference type="SUPFAM" id="SSF52540">
    <property type="entry name" value="P-loop containing nucleoside triphosphate hydrolases"/>
    <property type="match status" value="1"/>
</dbReference>
<keyword evidence="3" id="KW-1185">Reference proteome</keyword>
<feature type="domain" description="ATPase" evidence="1">
    <location>
        <begin position="11"/>
        <end position="187"/>
    </location>
</feature>
<evidence type="ECO:0000313" key="3">
    <source>
        <dbReference type="Proteomes" id="UP000587527"/>
    </source>
</evidence>
<comment type="caution">
    <text evidence="2">The sequence shown here is derived from an EMBL/GenBank/DDBJ whole genome shotgun (WGS) entry which is preliminary data.</text>
</comment>
<protein>
    <submittedName>
        <fullName evidence="2">AAA+ ATPase superfamily predicted ATPase</fullName>
    </submittedName>
</protein>
<dbReference type="GO" id="GO:0005524">
    <property type="term" value="F:ATP binding"/>
    <property type="evidence" value="ECO:0007669"/>
    <property type="project" value="InterPro"/>
</dbReference>
<gene>
    <name evidence="2" type="ORF">F4553_004506</name>
</gene>
<accession>A0A841BPX9</accession>
<organism evidence="2 3">
    <name type="scientific">Allocatelliglobosispora scoriae</name>
    <dbReference type="NCBI Taxonomy" id="643052"/>
    <lineage>
        <taxon>Bacteria</taxon>
        <taxon>Bacillati</taxon>
        <taxon>Actinomycetota</taxon>
        <taxon>Actinomycetes</taxon>
        <taxon>Micromonosporales</taxon>
        <taxon>Micromonosporaceae</taxon>
        <taxon>Allocatelliglobosispora</taxon>
    </lineage>
</organism>
<dbReference type="PANTHER" id="PTHR34704">
    <property type="entry name" value="ATPASE"/>
    <property type="match status" value="1"/>
</dbReference>
<proteinExistence type="predicted"/>
<dbReference type="EMBL" id="JACHMN010000002">
    <property type="protein sequence ID" value="MBB5871127.1"/>
    <property type="molecule type" value="Genomic_DNA"/>
</dbReference>
<dbReference type="InterPro" id="IPR027417">
    <property type="entry name" value="P-loop_NTPase"/>
</dbReference>
<dbReference type="InterPro" id="IPR011579">
    <property type="entry name" value="ATPase_dom"/>
</dbReference>
<reference evidence="2 3" key="1">
    <citation type="submission" date="2020-08" db="EMBL/GenBank/DDBJ databases">
        <title>Sequencing the genomes of 1000 actinobacteria strains.</title>
        <authorList>
            <person name="Klenk H.-P."/>
        </authorList>
    </citation>
    <scope>NUCLEOTIDE SEQUENCE [LARGE SCALE GENOMIC DNA]</scope>
    <source>
        <strain evidence="2 3">DSM 45362</strain>
    </source>
</reference>
<dbReference type="PANTHER" id="PTHR34704:SF1">
    <property type="entry name" value="ATPASE"/>
    <property type="match status" value="1"/>
</dbReference>
<evidence type="ECO:0000313" key="2">
    <source>
        <dbReference type="EMBL" id="MBB5871127.1"/>
    </source>
</evidence>
<dbReference type="Gene3D" id="3.40.50.300">
    <property type="entry name" value="P-loop containing nucleotide triphosphate hydrolases"/>
    <property type="match status" value="1"/>
</dbReference>